<keyword evidence="3" id="KW-1003">Cell membrane</keyword>
<evidence type="ECO:0000256" key="3">
    <source>
        <dbReference type="ARBA" id="ARBA00022475"/>
    </source>
</evidence>
<proteinExistence type="inferred from homology"/>
<feature type="transmembrane region" description="Helical" evidence="7">
    <location>
        <begin position="12"/>
        <end position="31"/>
    </location>
</feature>
<dbReference type="InterPro" id="IPR000515">
    <property type="entry name" value="MetI-like"/>
</dbReference>
<evidence type="ECO:0000259" key="8">
    <source>
        <dbReference type="PROSITE" id="PS50928"/>
    </source>
</evidence>
<reference evidence="9" key="1">
    <citation type="submission" date="2020-09" db="EMBL/GenBank/DDBJ databases">
        <title>A novel bacterium of genus Paenibacillus, isolated from South China Sea.</title>
        <authorList>
            <person name="Huang H."/>
            <person name="Mo K."/>
            <person name="Hu Y."/>
        </authorList>
    </citation>
    <scope>NUCLEOTIDE SEQUENCE</scope>
    <source>
        <strain evidence="9">IB182363</strain>
    </source>
</reference>
<dbReference type="SUPFAM" id="SSF161098">
    <property type="entry name" value="MetI-like"/>
    <property type="match status" value="1"/>
</dbReference>
<comment type="subcellular location">
    <subcellularLocation>
        <location evidence="1 7">Cell membrane</location>
        <topology evidence="1 7">Multi-pass membrane protein</topology>
    </subcellularLocation>
</comment>
<dbReference type="InterPro" id="IPR035906">
    <property type="entry name" value="MetI-like_sf"/>
</dbReference>
<dbReference type="PROSITE" id="PS50928">
    <property type="entry name" value="ABC_TM1"/>
    <property type="match status" value="1"/>
</dbReference>
<keyword evidence="2 7" id="KW-0813">Transport</keyword>
<evidence type="ECO:0000313" key="9">
    <source>
        <dbReference type="EMBL" id="MBD2862835.1"/>
    </source>
</evidence>
<feature type="transmembrane region" description="Helical" evidence="7">
    <location>
        <begin position="260"/>
        <end position="281"/>
    </location>
</feature>
<sequence>MHFRKWSKKHSYIAVWFLAPSVIGFSVFYLIPFVMGVYYSFTNGASGGSFVGFANYQDLLASDSFRKAALNTALFTSVSVPITVVISLFIALLLNQNIYFRNWLRTAYVLPLVVPVASVVLIWQILFDWNGALNSWLSGFDLERIDWMKSEWARVVLSVVYAWKNVGYNVILFLAGLQGIPKDYYETAEIEGAGAYHQFTRITLVYLTPTTFFIALMALVSSFRIFRETYLIASDYPHDSIYMLQHYMNNMFLSLDIQKLTSAATLMVACMVIIVSVMFTLERRLASFME</sequence>
<evidence type="ECO:0000256" key="6">
    <source>
        <dbReference type="ARBA" id="ARBA00023136"/>
    </source>
</evidence>
<dbReference type="PANTHER" id="PTHR30193:SF37">
    <property type="entry name" value="INNER MEMBRANE ABC TRANSPORTER PERMEASE PROTEIN YCJO"/>
    <property type="match status" value="1"/>
</dbReference>
<evidence type="ECO:0000256" key="2">
    <source>
        <dbReference type="ARBA" id="ARBA00022448"/>
    </source>
</evidence>
<protein>
    <submittedName>
        <fullName evidence="9">Sugar ABC transporter permease</fullName>
    </submittedName>
</protein>
<dbReference type="GO" id="GO:0055085">
    <property type="term" value="P:transmembrane transport"/>
    <property type="evidence" value="ECO:0007669"/>
    <property type="project" value="InterPro"/>
</dbReference>
<keyword evidence="5 7" id="KW-1133">Transmembrane helix</keyword>
<feature type="transmembrane region" description="Helical" evidence="7">
    <location>
        <begin position="68"/>
        <end position="94"/>
    </location>
</feature>
<evidence type="ECO:0000256" key="5">
    <source>
        <dbReference type="ARBA" id="ARBA00022989"/>
    </source>
</evidence>
<dbReference type="Proteomes" id="UP000639396">
    <property type="component" value="Unassembled WGS sequence"/>
</dbReference>
<dbReference type="CDD" id="cd06261">
    <property type="entry name" value="TM_PBP2"/>
    <property type="match status" value="1"/>
</dbReference>
<feature type="transmembrane region" description="Helical" evidence="7">
    <location>
        <begin position="204"/>
        <end position="226"/>
    </location>
</feature>
<dbReference type="Pfam" id="PF00528">
    <property type="entry name" value="BPD_transp_1"/>
    <property type="match status" value="1"/>
</dbReference>
<organism evidence="9 10">
    <name type="scientific">Paenibacillus oceani</name>
    <dbReference type="NCBI Taxonomy" id="2772510"/>
    <lineage>
        <taxon>Bacteria</taxon>
        <taxon>Bacillati</taxon>
        <taxon>Bacillota</taxon>
        <taxon>Bacilli</taxon>
        <taxon>Bacillales</taxon>
        <taxon>Paenibacillaceae</taxon>
        <taxon>Paenibacillus</taxon>
    </lineage>
</organism>
<dbReference type="InterPro" id="IPR051393">
    <property type="entry name" value="ABC_transporter_permease"/>
</dbReference>
<keyword evidence="10" id="KW-1185">Reference proteome</keyword>
<dbReference type="GO" id="GO:0005886">
    <property type="term" value="C:plasma membrane"/>
    <property type="evidence" value="ECO:0007669"/>
    <property type="project" value="UniProtKB-SubCell"/>
</dbReference>
<evidence type="ECO:0000256" key="4">
    <source>
        <dbReference type="ARBA" id="ARBA00022692"/>
    </source>
</evidence>
<keyword evidence="4 7" id="KW-0812">Transmembrane</keyword>
<accession>A0A927GZN6</accession>
<evidence type="ECO:0000313" key="10">
    <source>
        <dbReference type="Proteomes" id="UP000639396"/>
    </source>
</evidence>
<evidence type="ECO:0000256" key="1">
    <source>
        <dbReference type="ARBA" id="ARBA00004651"/>
    </source>
</evidence>
<comment type="caution">
    <text evidence="9">The sequence shown here is derived from an EMBL/GenBank/DDBJ whole genome shotgun (WGS) entry which is preliminary data.</text>
</comment>
<feature type="domain" description="ABC transmembrane type-1" evidence="8">
    <location>
        <begin position="69"/>
        <end position="279"/>
    </location>
</feature>
<dbReference type="RefSeq" id="WP_190928091.1">
    <property type="nucleotide sequence ID" value="NZ_JACXJA010000015.1"/>
</dbReference>
<comment type="similarity">
    <text evidence="7">Belongs to the binding-protein-dependent transport system permease family.</text>
</comment>
<dbReference type="AlphaFoldDB" id="A0A927GZN6"/>
<name>A0A927GZN6_9BACL</name>
<dbReference type="EMBL" id="JACXJA010000015">
    <property type="protein sequence ID" value="MBD2862835.1"/>
    <property type="molecule type" value="Genomic_DNA"/>
</dbReference>
<gene>
    <name evidence="9" type="ORF">IDH45_12660</name>
</gene>
<dbReference type="PANTHER" id="PTHR30193">
    <property type="entry name" value="ABC TRANSPORTER PERMEASE PROTEIN"/>
    <property type="match status" value="1"/>
</dbReference>
<dbReference type="Gene3D" id="1.10.3720.10">
    <property type="entry name" value="MetI-like"/>
    <property type="match status" value="1"/>
</dbReference>
<evidence type="ECO:0000256" key="7">
    <source>
        <dbReference type="RuleBase" id="RU363032"/>
    </source>
</evidence>
<feature type="transmembrane region" description="Helical" evidence="7">
    <location>
        <begin position="106"/>
        <end position="127"/>
    </location>
</feature>
<keyword evidence="6 7" id="KW-0472">Membrane</keyword>